<keyword evidence="2" id="KW-0521">NADP</keyword>
<comment type="caution">
    <text evidence="4">The sequence shown here is derived from an EMBL/GenBank/DDBJ whole genome shotgun (WGS) entry which is preliminary data.</text>
</comment>
<dbReference type="Pfam" id="PF13561">
    <property type="entry name" value="adh_short_C2"/>
    <property type="match status" value="1"/>
</dbReference>
<evidence type="ECO:0000256" key="1">
    <source>
        <dbReference type="ARBA" id="ARBA00006484"/>
    </source>
</evidence>
<name>A0A9N9Y712_9HYPO</name>
<dbReference type="InterPro" id="IPR020904">
    <property type="entry name" value="Sc_DH/Rdtase_CS"/>
</dbReference>
<dbReference type="PANTHER" id="PTHR42760">
    <property type="entry name" value="SHORT-CHAIN DEHYDROGENASES/REDUCTASES FAMILY MEMBER"/>
    <property type="match status" value="1"/>
</dbReference>
<comment type="similarity">
    <text evidence="1">Belongs to the short-chain dehydrogenases/reductases (SDR) family.</text>
</comment>
<dbReference type="OrthoDB" id="294295at2759"/>
<dbReference type="FunFam" id="3.40.50.720:FF:000084">
    <property type="entry name" value="Short-chain dehydrogenase reductase"/>
    <property type="match status" value="1"/>
</dbReference>
<dbReference type="InterPro" id="IPR002347">
    <property type="entry name" value="SDR_fam"/>
</dbReference>
<dbReference type="Proteomes" id="UP000754883">
    <property type="component" value="Unassembled WGS sequence"/>
</dbReference>
<evidence type="ECO:0000256" key="3">
    <source>
        <dbReference type="ARBA" id="ARBA00023002"/>
    </source>
</evidence>
<dbReference type="GO" id="GO:0016616">
    <property type="term" value="F:oxidoreductase activity, acting on the CH-OH group of donors, NAD or NADP as acceptor"/>
    <property type="evidence" value="ECO:0007669"/>
    <property type="project" value="TreeGrafter"/>
</dbReference>
<keyword evidence="5" id="KW-1185">Reference proteome</keyword>
<sequence length="251" mass="26807">MNLFSLAGKTALVTGGTRGIGQSIAVGLAEAGADIILVQRDTNDTATKSIVESLGRSCKVFKGDLSDRKDVIGLVDTITSQSQVDILANVAGIMRRYDVVDHPDSELDIVMEVNFNTTFIISRDMGKYWINNKIKGRLINTASINSFRGGINAAVYSATKGAVAQLTRAMSNEWAPLGIRVNAIAPGYVATDMNTDTRSDPSYSEAAAKTIPMGFWGKPDDFKGPAIFLASEASSYVTGEILLVDGGWMAK</sequence>
<dbReference type="InterPro" id="IPR036291">
    <property type="entry name" value="NAD(P)-bd_dom_sf"/>
</dbReference>
<dbReference type="PANTHER" id="PTHR42760:SF5">
    <property type="entry name" value="2-DEHYDRO-3-DEOXY-D-GLUCONATE 5-DEHYDROGENASE"/>
    <property type="match status" value="1"/>
</dbReference>
<dbReference type="PRINTS" id="PR00081">
    <property type="entry name" value="GDHRDH"/>
</dbReference>
<evidence type="ECO:0008006" key="6">
    <source>
        <dbReference type="Google" id="ProtNLM"/>
    </source>
</evidence>
<dbReference type="AlphaFoldDB" id="A0A9N9Y712"/>
<evidence type="ECO:0000256" key="2">
    <source>
        <dbReference type="ARBA" id="ARBA00022857"/>
    </source>
</evidence>
<accession>A0A9N9Y712</accession>
<evidence type="ECO:0000313" key="5">
    <source>
        <dbReference type="Proteomes" id="UP000754883"/>
    </source>
</evidence>
<dbReference type="EMBL" id="CABFNO020001479">
    <property type="protein sequence ID" value="CAG9991707.1"/>
    <property type="molecule type" value="Genomic_DNA"/>
</dbReference>
<dbReference type="SUPFAM" id="SSF51735">
    <property type="entry name" value="NAD(P)-binding Rossmann-fold domains"/>
    <property type="match status" value="1"/>
</dbReference>
<gene>
    <name evidence="4" type="ORF">CBYS24578_00006435</name>
</gene>
<reference evidence="4" key="1">
    <citation type="submission" date="2021-10" db="EMBL/GenBank/DDBJ databases">
        <authorList>
            <person name="Piombo E."/>
        </authorList>
    </citation>
    <scope>NUCLEOTIDE SEQUENCE</scope>
</reference>
<keyword evidence="3" id="KW-0560">Oxidoreductase</keyword>
<proteinExistence type="inferred from homology"/>
<dbReference type="PRINTS" id="PR00080">
    <property type="entry name" value="SDRFAMILY"/>
</dbReference>
<evidence type="ECO:0000313" key="4">
    <source>
        <dbReference type="EMBL" id="CAG9991707.1"/>
    </source>
</evidence>
<protein>
    <recommendedName>
        <fullName evidence="6">2-deoxy-D-gluconate 3-dehydrogenase</fullName>
    </recommendedName>
</protein>
<dbReference type="PROSITE" id="PS00061">
    <property type="entry name" value="ADH_SHORT"/>
    <property type="match status" value="1"/>
</dbReference>
<organism evidence="4 5">
    <name type="scientific">Clonostachys byssicola</name>
    <dbReference type="NCBI Taxonomy" id="160290"/>
    <lineage>
        <taxon>Eukaryota</taxon>
        <taxon>Fungi</taxon>
        <taxon>Dikarya</taxon>
        <taxon>Ascomycota</taxon>
        <taxon>Pezizomycotina</taxon>
        <taxon>Sordariomycetes</taxon>
        <taxon>Hypocreomycetidae</taxon>
        <taxon>Hypocreales</taxon>
        <taxon>Bionectriaceae</taxon>
        <taxon>Clonostachys</taxon>
    </lineage>
</organism>
<dbReference type="Gene3D" id="3.40.50.720">
    <property type="entry name" value="NAD(P)-binding Rossmann-like Domain"/>
    <property type="match status" value="1"/>
</dbReference>